<evidence type="ECO:0000313" key="2">
    <source>
        <dbReference type="Proteomes" id="UP000184268"/>
    </source>
</evidence>
<dbReference type="InterPro" id="IPR005589">
    <property type="entry name" value="ArfA"/>
</dbReference>
<name>A0A1M5U796_9GAMM</name>
<dbReference type="RefSeq" id="WP_067655518.1">
    <property type="nucleotide sequence ID" value="NZ_FQXG01000003.1"/>
</dbReference>
<dbReference type="STRING" id="299255.SAMN02745129_2440"/>
<reference evidence="1 2" key="1">
    <citation type="submission" date="2016-11" db="EMBL/GenBank/DDBJ databases">
        <authorList>
            <person name="Jaros S."/>
            <person name="Januszkiewicz K."/>
            <person name="Wedrychowicz H."/>
        </authorList>
    </citation>
    <scope>NUCLEOTIDE SEQUENCE [LARGE SCALE GENOMIC DNA]</scope>
    <source>
        <strain evidence="1 2">DSM 16917</strain>
    </source>
</reference>
<keyword evidence="2" id="KW-1185">Reference proteome</keyword>
<dbReference type="Pfam" id="PF03889">
    <property type="entry name" value="ArfA"/>
    <property type="match status" value="1"/>
</dbReference>
<accession>A0A1M5U796</accession>
<protein>
    <submittedName>
        <fullName evidence="1">Stalled ribosome alternative rescue factor ArfA</fullName>
    </submittedName>
</protein>
<proteinExistence type="predicted"/>
<dbReference type="Proteomes" id="UP000184268">
    <property type="component" value="Unassembled WGS sequence"/>
</dbReference>
<dbReference type="EMBL" id="FQXG01000003">
    <property type="protein sequence ID" value="SHH58935.1"/>
    <property type="molecule type" value="Genomic_DNA"/>
</dbReference>
<evidence type="ECO:0000313" key="1">
    <source>
        <dbReference type="EMBL" id="SHH58935.1"/>
    </source>
</evidence>
<dbReference type="GO" id="GO:0072344">
    <property type="term" value="P:rescue of stalled ribosome"/>
    <property type="evidence" value="ECO:0007669"/>
    <property type="project" value="InterPro"/>
</dbReference>
<dbReference type="AlphaFoldDB" id="A0A1M5U796"/>
<organism evidence="1 2">
    <name type="scientific">Ferrimonas marina</name>
    <dbReference type="NCBI Taxonomy" id="299255"/>
    <lineage>
        <taxon>Bacteria</taxon>
        <taxon>Pseudomonadati</taxon>
        <taxon>Pseudomonadota</taxon>
        <taxon>Gammaproteobacteria</taxon>
        <taxon>Alteromonadales</taxon>
        <taxon>Ferrimonadaceae</taxon>
        <taxon>Ferrimonas</taxon>
    </lineage>
</organism>
<gene>
    <name evidence="1" type="ORF">SAMN02745129_2440</name>
</gene>
<sequence>MKKVDHGRGAVKDDALAALVTSKVFRPKREESVKAYNRKQKHRNQFREPCQKREVLTGLFVWKLVGLLWVGRYRRGVWARW</sequence>
<dbReference type="OrthoDB" id="8603552at2"/>